<protein>
    <submittedName>
        <fullName evidence="2">Jg18182 protein</fullName>
    </submittedName>
</protein>
<feature type="compositionally biased region" description="Polar residues" evidence="1">
    <location>
        <begin position="11"/>
        <end position="20"/>
    </location>
</feature>
<feature type="region of interest" description="Disordered" evidence="1">
    <location>
        <begin position="1"/>
        <end position="25"/>
    </location>
</feature>
<organism evidence="2 3">
    <name type="scientific">Pararge aegeria aegeria</name>
    <dbReference type="NCBI Taxonomy" id="348720"/>
    <lineage>
        <taxon>Eukaryota</taxon>
        <taxon>Metazoa</taxon>
        <taxon>Ecdysozoa</taxon>
        <taxon>Arthropoda</taxon>
        <taxon>Hexapoda</taxon>
        <taxon>Insecta</taxon>
        <taxon>Pterygota</taxon>
        <taxon>Neoptera</taxon>
        <taxon>Endopterygota</taxon>
        <taxon>Lepidoptera</taxon>
        <taxon>Glossata</taxon>
        <taxon>Ditrysia</taxon>
        <taxon>Papilionoidea</taxon>
        <taxon>Nymphalidae</taxon>
        <taxon>Satyrinae</taxon>
        <taxon>Satyrini</taxon>
        <taxon>Parargina</taxon>
        <taxon>Pararge</taxon>
    </lineage>
</organism>
<name>A0A8S4RDM0_9NEOP</name>
<evidence type="ECO:0000256" key="1">
    <source>
        <dbReference type="SAM" id="MobiDB-lite"/>
    </source>
</evidence>
<dbReference type="Proteomes" id="UP000838756">
    <property type="component" value="Unassembled WGS sequence"/>
</dbReference>
<proteinExistence type="predicted"/>
<sequence>METSHLKRSSITKGQMPTETNDNRYKGRLRFSVTYKKDRKFEFPKLNLGKRAPGRPRKKWFDDIRERPDIPIRY</sequence>
<reference evidence="2" key="1">
    <citation type="submission" date="2022-03" db="EMBL/GenBank/DDBJ databases">
        <authorList>
            <person name="Lindestad O."/>
        </authorList>
    </citation>
    <scope>NUCLEOTIDE SEQUENCE</scope>
</reference>
<comment type="caution">
    <text evidence="2">The sequence shown here is derived from an EMBL/GenBank/DDBJ whole genome shotgun (WGS) entry which is preliminary data.</text>
</comment>
<dbReference type="EMBL" id="CAKXAJ010025013">
    <property type="protein sequence ID" value="CAH2233877.1"/>
    <property type="molecule type" value="Genomic_DNA"/>
</dbReference>
<accession>A0A8S4RDM0</accession>
<keyword evidence="3" id="KW-1185">Reference proteome</keyword>
<evidence type="ECO:0000313" key="3">
    <source>
        <dbReference type="Proteomes" id="UP000838756"/>
    </source>
</evidence>
<gene>
    <name evidence="2" type="primary">jg18182</name>
    <name evidence="2" type="ORF">PAEG_LOCUS11798</name>
</gene>
<feature type="compositionally biased region" description="Basic residues" evidence="1">
    <location>
        <begin position="1"/>
        <end position="10"/>
    </location>
</feature>
<evidence type="ECO:0000313" key="2">
    <source>
        <dbReference type="EMBL" id="CAH2233877.1"/>
    </source>
</evidence>
<dbReference type="AlphaFoldDB" id="A0A8S4RDM0"/>